<dbReference type="SMART" id="SM00320">
    <property type="entry name" value="WD40"/>
    <property type="match status" value="8"/>
</dbReference>
<dbReference type="InterPro" id="IPR019775">
    <property type="entry name" value="WD40_repeat_CS"/>
</dbReference>
<gene>
    <name evidence="6" type="ORF">Clacol_007307</name>
</gene>
<proteinExistence type="predicted"/>
<dbReference type="AlphaFoldDB" id="A0AAV5AIV7"/>
<dbReference type="Proteomes" id="UP001050691">
    <property type="component" value="Unassembled WGS sequence"/>
</dbReference>
<feature type="repeat" description="WD" evidence="3">
    <location>
        <begin position="1075"/>
        <end position="1116"/>
    </location>
</feature>
<keyword evidence="7" id="KW-1185">Reference proteome</keyword>
<feature type="repeat" description="WD" evidence="3">
    <location>
        <begin position="862"/>
        <end position="903"/>
    </location>
</feature>
<dbReference type="InterPro" id="IPR015943">
    <property type="entry name" value="WD40/YVTN_repeat-like_dom_sf"/>
</dbReference>
<comment type="caution">
    <text evidence="6">The sequence shown here is derived from an EMBL/GenBank/DDBJ whole genome shotgun (WGS) entry which is preliminary data.</text>
</comment>
<evidence type="ECO:0000256" key="2">
    <source>
        <dbReference type="ARBA" id="ARBA00022737"/>
    </source>
</evidence>
<evidence type="ECO:0000313" key="7">
    <source>
        <dbReference type="Proteomes" id="UP001050691"/>
    </source>
</evidence>
<organism evidence="6 7">
    <name type="scientific">Clathrus columnatus</name>
    <dbReference type="NCBI Taxonomy" id="1419009"/>
    <lineage>
        <taxon>Eukaryota</taxon>
        <taxon>Fungi</taxon>
        <taxon>Dikarya</taxon>
        <taxon>Basidiomycota</taxon>
        <taxon>Agaricomycotina</taxon>
        <taxon>Agaricomycetes</taxon>
        <taxon>Phallomycetidae</taxon>
        <taxon>Phallales</taxon>
        <taxon>Clathraceae</taxon>
        <taxon>Clathrus</taxon>
    </lineage>
</organism>
<dbReference type="SUPFAM" id="SSF52540">
    <property type="entry name" value="P-loop containing nucleoside triphosphate hydrolases"/>
    <property type="match status" value="1"/>
</dbReference>
<dbReference type="InterPro" id="IPR001680">
    <property type="entry name" value="WD40_rpt"/>
</dbReference>
<dbReference type="InterPro" id="IPR011047">
    <property type="entry name" value="Quinoprotein_ADH-like_sf"/>
</dbReference>
<evidence type="ECO:0008006" key="8">
    <source>
        <dbReference type="Google" id="ProtNLM"/>
    </source>
</evidence>
<accession>A0AAV5AIV7</accession>
<dbReference type="PROSITE" id="PS50294">
    <property type="entry name" value="WD_REPEATS_REGION"/>
    <property type="match status" value="7"/>
</dbReference>
<dbReference type="PROSITE" id="PS50082">
    <property type="entry name" value="WD_REPEATS_2"/>
    <property type="match status" value="7"/>
</dbReference>
<evidence type="ECO:0000259" key="5">
    <source>
        <dbReference type="Pfam" id="PF24883"/>
    </source>
</evidence>
<dbReference type="PRINTS" id="PR00320">
    <property type="entry name" value="GPROTEINBRPT"/>
</dbReference>
<dbReference type="InterPro" id="IPR027417">
    <property type="entry name" value="P-loop_NTPase"/>
</dbReference>
<evidence type="ECO:0000259" key="4">
    <source>
        <dbReference type="Pfam" id="PF23414"/>
    </source>
</evidence>
<dbReference type="InterPro" id="IPR036322">
    <property type="entry name" value="WD40_repeat_dom_sf"/>
</dbReference>
<dbReference type="InterPro" id="IPR055442">
    <property type="entry name" value="Beta-prop_EML-like_2nd"/>
</dbReference>
<sequence>MALVNRQSFSEQIIYAEITAVVVRTKLSRPSRRLKVILDDTKETMINITYDPQSHEEVLQGISALGNTLNAIANPPDILSACASILNILSHAHPIAQAAAMIVSLPYTLLKNESDFNDKIRQLGNQIRNLLPHLKDISLIMTSESLRNIVIEIIRLIIQITRFIGEYLKKTYLGRNAQILFANSPLDDYLSKLTGLDKDLGRAIQIQTAQLVQKIDTRHLMEGLRKRLKPVELAELDDGFLEGTRIKIMERIKQWIHASDSKNIFYIYGSPGAGKSSIASRIVTTLMPEEVRIRFFFKRDLDSLREPKLIWRTVAWQLADLYDEYRLYLDTFLNDKGRTAYFEDSNLSQQFQDLVMTPLQDLKDSFRNYPRFLIDAIDECDPKKKKDRRLFLDCLEKWQSLPSVFKLIITSRDETDIHKAMEDISDSIGLLTGEEADEDSIHDVQIFLRKGFNDIEIQPGESDIEKLTAYASGLFIWAKTVIDFVEEESPMQRLAEVLSNIRSVSLHEGTNGKINALYGQILYSIVKPLTETERNAYEIILGSILFAKEPLRPSALEKLLHSIDGLQPSIKSVDIRFSLRKFRTILRVSDTDDPLRVRHVSFGDFYFSGPDRIRKAIAAYAKVREAEAPSFSFMLPIEHDANLMVASLRAMNNSLEFNICKFPSSYQMNKEVPRLCDQIPPALIYSSLHWAEHMQIAIAAKANILLDISEFLHEHFLHWLEVLSAVEAVSSGAASLLIAARTLESIGETDLGYYCRDASRFIVTFREPISESIPHIYISSLPFAPDDSPVAKTYRPKFRNTLSLIAGRMSRWPRVLQVVVGHKATISSIIFSPDGKWIVSGSHDETIRIWDANTGQVVRESLQGHTGAVTGVAMSRDGKCIASSAEDNHIIIWDVITNKPLLDPLHGHEEVVTTVAFSPCGQVLISGSRDKTLRMWERATGQCIKVITGHTDHVMAIAFSPDGAQFVSCSRDKTVRVWDFATGIGLWDLRGHKSSVSCVVISPDGKYIASGSDDKSIRIWNSTTGECVVEHIHGHVSGLTCLAYSPDGRYIISGSLDETIRIWDATTGYSLSDPLQGHSSPISSVAFSRDGKYFVSGAHDGTIQLWDAFTSQNQFSVSSLDRCSSAPRASSALLGEWDPIEPVDYIEESVVSLSPDGKYIISSSGDGSISIRDAATGQTLPDTQVRGHTVSVLPVSFAVDGLRVVSLRTRQIFNIDDPVLNEKPLALLLFPDTGKISLKTKDQSY</sequence>
<dbReference type="InterPro" id="IPR056884">
    <property type="entry name" value="NPHP3-like_N"/>
</dbReference>
<feature type="domain" description="Nephrocystin 3-like N-terminal" evidence="5">
    <location>
        <begin position="250"/>
        <end position="412"/>
    </location>
</feature>
<evidence type="ECO:0000256" key="1">
    <source>
        <dbReference type="ARBA" id="ARBA00022574"/>
    </source>
</evidence>
<dbReference type="SUPFAM" id="SSF50978">
    <property type="entry name" value="WD40 repeat-like"/>
    <property type="match status" value="1"/>
</dbReference>
<feature type="repeat" description="WD" evidence="3">
    <location>
        <begin position="905"/>
        <end position="946"/>
    </location>
</feature>
<keyword evidence="1 3" id="KW-0853">WD repeat</keyword>
<keyword evidence="2" id="KW-0677">Repeat</keyword>
<name>A0AAV5AIV7_9AGAM</name>
<evidence type="ECO:0000313" key="6">
    <source>
        <dbReference type="EMBL" id="GJJ13058.1"/>
    </source>
</evidence>
<protein>
    <recommendedName>
        <fullName evidence="8">NACHT domain-containing protein</fullName>
    </recommendedName>
</protein>
<dbReference type="InterPro" id="IPR020472">
    <property type="entry name" value="WD40_PAC1"/>
</dbReference>
<dbReference type="Pfam" id="PF00400">
    <property type="entry name" value="WD40"/>
    <property type="match status" value="3"/>
</dbReference>
<feature type="repeat" description="WD" evidence="3">
    <location>
        <begin position="947"/>
        <end position="983"/>
    </location>
</feature>
<feature type="repeat" description="WD" evidence="3">
    <location>
        <begin position="1032"/>
        <end position="1073"/>
    </location>
</feature>
<dbReference type="Pfam" id="PF23414">
    <property type="entry name" value="Beta-prop_EML_2"/>
    <property type="match status" value="1"/>
</dbReference>
<dbReference type="Pfam" id="PF24883">
    <property type="entry name" value="NPHP3_N"/>
    <property type="match status" value="1"/>
</dbReference>
<reference evidence="6" key="1">
    <citation type="submission" date="2021-10" db="EMBL/GenBank/DDBJ databases">
        <title>De novo Genome Assembly of Clathrus columnatus (Basidiomycota, Fungi) Using Illumina and Nanopore Sequence Data.</title>
        <authorList>
            <person name="Ogiso-Tanaka E."/>
            <person name="Itagaki H."/>
            <person name="Hosoya T."/>
            <person name="Hosaka K."/>
        </authorList>
    </citation>
    <scope>NUCLEOTIDE SEQUENCE</scope>
    <source>
        <strain evidence="6">MO-923</strain>
    </source>
</reference>
<dbReference type="EMBL" id="BPWL01000008">
    <property type="protein sequence ID" value="GJJ13058.1"/>
    <property type="molecule type" value="Genomic_DNA"/>
</dbReference>
<dbReference type="InterPro" id="IPR050349">
    <property type="entry name" value="WD_LIS1/nudF_dynein_reg"/>
</dbReference>
<dbReference type="PROSITE" id="PS00678">
    <property type="entry name" value="WD_REPEATS_1"/>
    <property type="match status" value="4"/>
</dbReference>
<evidence type="ECO:0000256" key="3">
    <source>
        <dbReference type="PROSITE-ProRule" id="PRU00221"/>
    </source>
</evidence>
<dbReference type="Gene3D" id="3.40.50.300">
    <property type="entry name" value="P-loop containing nucleotide triphosphate hydrolases"/>
    <property type="match status" value="1"/>
</dbReference>
<feature type="repeat" description="WD" evidence="3">
    <location>
        <begin position="989"/>
        <end position="1030"/>
    </location>
</feature>
<feature type="repeat" description="WD" evidence="3">
    <location>
        <begin position="819"/>
        <end position="860"/>
    </location>
</feature>
<dbReference type="PANTHER" id="PTHR44129">
    <property type="entry name" value="WD REPEAT-CONTAINING PROTEIN POP1"/>
    <property type="match status" value="1"/>
</dbReference>
<feature type="domain" description="EML-like second beta-propeller" evidence="4">
    <location>
        <begin position="955"/>
        <end position="1207"/>
    </location>
</feature>
<dbReference type="CDD" id="cd00200">
    <property type="entry name" value="WD40"/>
    <property type="match status" value="1"/>
</dbReference>
<dbReference type="SUPFAM" id="SSF50998">
    <property type="entry name" value="Quinoprotein alcohol dehydrogenase-like"/>
    <property type="match status" value="1"/>
</dbReference>
<dbReference type="Gene3D" id="2.130.10.10">
    <property type="entry name" value="YVTN repeat-like/Quinoprotein amine dehydrogenase"/>
    <property type="match status" value="4"/>
</dbReference>